<dbReference type="Proteomes" id="UP000194131">
    <property type="component" value="Unassembled WGS sequence"/>
</dbReference>
<proteinExistence type="predicted"/>
<dbReference type="RefSeq" id="WP_158080580.1">
    <property type="nucleotide sequence ID" value="NZ_CP036099.1"/>
</dbReference>
<dbReference type="EMBL" id="MRWU01000014">
    <property type="protein sequence ID" value="OSX90826.1"/>
    <property type="molecule type" value="Genomic_DNA"/>
</dbReference>
<protein>
    <submittedName>
        <fullName evidence="1">Uncharacterized protein</fullName>
    </submittedName>
</protein>
<name>A0AAP8BDN1_BACMY</name>
<comment type="caution">
    <text evidence="1">The sequence shown here is derived from an EMBL/GenBank/DDBJ whole genome shotgun (WGS) entry which is preliminary data.</text>
</comment>
<accession>A0AAP8BDN1</accession>
<dbReference type="AlphaFoldDB" id="A0AAP8BDN1"/>
<gene>
    <name evidence="1" type="ORF">S3E15_01454</name>
</gene>
<evidence type="ECO:0000313" key="1">
    <source>
        <dbReference type="EMBL" id="OSX90826.1"/>
    </source>
</evidence>
<sequence>MLKIIVSPIQNKLHQYVHQGTKFYNLICNTKALYNLHFDLAYELIF</sequence>
<organism evidence="1 2">
    <name type="scientific">Bacillus mycoides</name>
    <dbReference type="NCBI Taxonomy" id="1405"/>
    <lineage>
        <taxon>Bacteria</taxon>
        <taxon>Bacillati</taxon>
        <taxon>Bacillota</taxon>
        <taxon>Bacilli</taxon>
        <taxon>Bacillales</taxon>
        <taxon>Bacillaceae</taxon>
        <taxon>Bacillus</taxon>
        <taxon>Bacillus cereus group</taxon>
    </lineage>
</organism>
<evidence type="ECO:0000313" key="2">
    <source>
        <dbReference type="Proteomes" id="UP000194131"/>
    </source>
</evidence>
<reference evidence="1 2" key="1">
    <citation type="submission" date="2016-12" db="EMBL/GenBank/DDBJ databases">
        <title>Genome Sequences of Twelve Sporeforming Bacillus Species Isolated from Foods.</title>
        <authorList>
            <person name="De Jong A."/>
            <person name="Holsappel S."/>
            <person name="Kuipers O.P."/>
        </authorList>
    </citation>
    <scope>NUCLEOTIDE SEQUENCE [LARGE SCALE GENOMIC DNA]</scope>
    <source>
        <strain evidence="1 2">S3E15</strain>
    </source>
</reference>